<dbReference type="KEGG" id="lbc:LACBIDRAFT_328149"/>
<keyword evidence="4" id="KW-1185">Reference proteome</keyword>
<dbReference type="RefSeq" id="XP_001882091.1">
    <property type="nucleotide sequence ID" value="XM_001882056.1"/>
</dbReference>
<feature type="compositionally biased region" description="Basic and acidic residues" evidence="1">
    <location>
        <begin position="51"/>
        <end position="79"/>
    </location>
</feature>
<sequence>MAFLLLVDLLLSHHPIKGAEGSAGGGAGVIRTGRGRKVRARFGEGKFVEENKGDVEKGKGKEDAEGREMAVERREREVEEKEENVEEEWECILLKLVVSTRPLRRSHGPSLSLFFSPSSFKFPVLGDNMSSFPLEPNPPSSCNPSSSSSSPLIPVLPPPSPLKEDPDANGKPDAICTYQQVDGGVTSYSWVLACALLC</sequence>
<feature type="region of interest" description="Disordered" evidence="1">
    <location>
        <begin position="135"/>
        <end position="173"/>
    </location>
</feature>
<gene>
    <name evidence="3" type="ORF">LACBIDRAFT_328149</name>
</gene>
<evidence type="ECO:0000256" key="2">
    <source>
        <dbReference type="SAM" id="SignalP"/>
    </source>
</evidence>
<name>B0DDX1_LACBS</name>
<evidence type="ECO:0000313" key="3">
    <source>
        <dbReference type="EMBL" id="EDR07160.1"/>
    </source>
</evidence>
<protein>
    <submittedName>
        <fullName evidence="3">GPI-anchored small secreted protein</fullName>
    </submittedName>
</protein>
<dbReference type="HOGENOM" id="CLU_1378340_0_0_1"/>
<feature type="chain" id="PRO_5002749035" evidence="2">
    <location>
        <begin position="19"/>
        <end position="198"/>
    </location>
</feature>
<accession>B0DDX1</accession>
<dbReference type="Proteomes" id="UP000001194">
    <property type="component" value="Unassembled WGS sequence"/>
</dbReference>
<feature type="region of interest" description="Disordered" evidence="1">
    <location>
        <begin position="51"/>
        <end position="82"/>
    </location>
</feature>
<feature type="compositionally biased region" description="Low complexity" evidence="1">
    <location>
        <begin position="142"/>
        <end position="153"/>
    </location>
</feature>
<dbReference type="AlphaFoldDB" id="B0DDX1"/>
<reference evidence="3 4" key="1">
    <citation type="journal article" date="2008" name="Nature">
        <title>The genome of Laccaria bicolor provides insights into mycorrhizal symbiosis.</title>
        <authorList>
            <person name="Martin F."/>
            <person name="Aerts A."/>
            <person name="Ahren D."/>
            <person name="Brun A."/>
            <person name="Danchin E.G.J."/>
            <person name="Duchaussoy F."/>
            <person name="Gibon J."/>
            <person name="Kohler A."/>
            <person name="Lindquist E."/>
            <person name="Pereda V."/>
            <person name="Salamov A."/>
            <person name="Shapiro H.J."/>
            <person name="Wuyts J."/>
            <person name="Blaudez D."/>
            <person name="Buee M."/>
            <person name="Brokstein P."/>
            <person name="Canbaeck B."/>
            <person name="Cohen D."/>
            <person name="Courty P.E."/>
            <person name="Coutinho P.M."/>
            <person name="Delaruelle C."/>
            <person name="Detter J.C."/>
            <person name="Deveau A."/>
            <person name="DiFazio S."/>
            <person name="Duplessis S."/>
            <person name="Fraissinet-Tachet L."/>
            <person name="Lucic E."/>
            <person name="Frey-Klett P."/>
            <person name="Fourrey C."/>
            <person name="Feussner I."/>
            <person name="Gay G."/>
            <person name="Grimwood J."/>
            <person name="Hoegger P.J."/>
            <person name="Jain P."/>
            <person name="Kilaru S."/>
            <person name="Labbe J."/>
            <person name="Lin Y.C."/>
            <person name="Legue V."/>
            <person name="Le Tacon F."/>
            <person name="Marmeisse R."/>
            <person name="Melayah D."/>
            <person name="Montanini B."/>
            <person name="Muratet M."/>
            <person name="Nehls U."/>
            <person name="Niculita-Hirzel H."/>
            <person name="Oudot-Le Secq M.P."/>
            <person name="Peter M."/>
            <person name="Quesneville H."/>
            <person name="Rajashekar B."/>
            <person name="Reich M."/>
            <person name="Rouhier N."/>
            <person name="Schmutz J."/>
            <person name="Yin T."/>
            <person name="Chalot M."/>
            <person name="Henrissat B."/>
            <person name="Kuees U."/>
            <person name="Lucas S."/>
            <person name="Van de Peer Y."/>
            <person name="Podila G.K."/>
            <person name="Polle A."/>
            <person name="Pukkila P.J."/>
            <person name="Richardson P.M."/>
            <person name="Rouze P."/>
            <person name="Sanders I.R."/>
            <person name="Stajich J.E."/>
            <person name="Tunlid A."/>
            <person name="Tuskan G."/>
            <person name="Grigoriev I.V."/>
        </authorList>
    </citation>
    <scope>NUCLEOTIDE SEQUENCE [LARGE SCALE GENOMIC DNA]</scope>
    <source>
        <strain evidence="4">S238N-H82 / ATCC MYA-4686</strain>
    </source>
</reference>
<organism evidence="4">
    <name type="scientific">Laccaria bicolor (strain S238N-H82 / ATCC MYA-4686)</name>
    <name type="common">Bicoloured deceiver</name>
    <name type="synonym">Laccaria laccata var. bicolor</name>
    <dbReference type="NCBI Taxonomy" id="486041"/>
    <lineage>
        <taxon>Eukaryota</taxon>
        <taxon>Fungi</taxon>
        <taxon>Dikarya</taxon>
        <taxon>Basidiomycota</taxon>
        <taxon>Agaricomycotina</taxon>
        <taxon>Agaricomycetes</taxon>
        <taxon>Agaricomycetidae</taxon>
        <taxon>Agaricales</taxon>
        <taxon>Agaricineae</taxon>
        <taxon>Hydnangiaceae</taxon>
        <taxon>Laccaria</taxon>
    </lineage>
</organism>
<feature type="signal peptide" evidence="2">
    <location>
        <begin position="1"/>
        <end position="18"/>
    </location>
</feature>
<dbReference type="InParanoid" id="B0DDX1"/>
<proteinExistence type="predicted"/>
<evidence type="ECO:0000313" key="4">
    <source>
        <dbReference type="Proteomes" id="UP000001194"/>
    </source>
</evidence>
<evidence type="ECO:0000256" key="1">
    <source>
        <dbReference type="SAM" id="MobiDB-lite"/>
    </source>
</evidence>
<dbReference type="EMBL" id="DS547105">
    <property type="protein sequence ID" value="EDR07160.1"/>
    <property type="molecule type" value="Genomic_DNA"/>
</dbReference>
<keyword evidence="2" id="KW-0732">Signal</keyword>
<dbReference type="GeneID" id="6077686"/>